<protein>
    <submittedName>
        <fullName evidence="7">MFS transporter</fullName>
    </submittedName>
</protein>
<evidence type="ECO:0000256" key="1">
    <source>
        <dbReference type="ARBA" id="ARBA00004141"/>
    </source>
</evidence>
<gene>
    <name evidence="7" type="ORF">FHG71_13505</name>
</gene>
<keyword evidence="2 5" id="KW-0812">Transmembrane</keyword>
<comment type="subcellular location">
    <subcellularLocation>
        <location evidence="1">Membrane</location>
        <topology evidence="1">Multi-pass membrane protein</topology>
    </subcellularLocation>
</comment>
<dbReference type="EMBL" id="VDFV01000020">
    <property type="protein sequence ID" value="TNC69829.1"/>
    <property type="molecule type" value="Genomic_DNA"/>
</dbReference>
<feature type="transmembrane region" description="Helical" evidence="5">
    <location>
        <begin position="238"/>
        <end position="255"/>
    </location>
</feature>
<dbReference type="GO" id="GO:0016020">
    <property type="term" value="C:membrane"/>
    <property type="evidence" value="ECO:0007669"/>
    <property type="project" value="UniProtKB-SubCell"/>
</dbReference>
<dbReference type="AlphaFoldDB" id="A0A5C4ND25"/>
<dbReference type="RefSeq" id="WP_139082219.1">
    <property type="nucleotide sequence ID" value="NZ_VDFV01000020.1"/>
</dbReference>
<keyword evidence="8" id="KW-1185">Reference proteome</keyword>
<feature type="transmembrane region" description="Helical" evidence="5">
    <location>
        <begin position="158"/>
        <end position="177"/>
    </location>
</feature>
<dbReference type="PROSITE" id="PS50850">
    <property type="entry name" value="MFS"/>
    <property type="match status" value="1"/>
</dbReference>
<evidence type="ECO:0000256" key="3">
    <source>
        <dbReference type="ARBA" id="ARBA00022989"/>
    </source>
</evidence>
<keyword evidence="4 5" id="KW-0472">Membrane</keyword>
<comment type="caution">
    <text evidence="7">The sequence shown here is derived from an EMBL/GenBank/DDBJ whole genome shotgun (WGS) entry which is preliminary data.</text>
</comment>
<evidence type="ECO:0000256" key="2">
    <source>
        <dbReference type="ARBA" id="ARBA00022692"/>
    </source>
</evidence>
<dbReference type="InterPro" id="IPR036259">
    <property type="entry name" value="MFS_trans_sf"/>
</dbReference>
<name>A0A5C4ND25_9RHOB</name>
<evidence type="ECO:0000256" key="5">
    <source>
        <dbReference type="SAM" id="Phobius"/>
    </source>
</evidence>
<evidence type="ECO:0000259" key="6">
    <source>
        <dbReference type="PROSITE" id="PS50850"/>
    </source>
</evidence>
<evidence type="ECO:0000313" key="7">
    <source>
        <dbReference type="EMBL" id="TNC69829.1"/>
    </source>
</evidence>
<reference evidence="7 8" key="1">
    <citation type="submission" date="2019-06" db="EMBL/GenBank/DDBJ databases">
        <authorList>
            <person name="Jiang L."/>
        </authorList>
    </citation>
    <scope>NUCLEOTIDE SEQUENCE [LARGE SCALE GENOMIC DNA]</scope>
    <source>
        <strain evidence="7 8">YIM 48858</strain>
    </source>
</reference>
<feature type="transmembrane region" description="Helical" evidence="5">
    <location>
        <begin position="70"/>
        <end position="90"/>
    </location>
</feature>
<feature type="transmembrane region" description="Helical" evidence="5">
    <location>
        <begin position="135"/>
        <end position="152"/>
    </location>
</feature>
<feature type="transmembrane region" description="Helical" evidence="5">
    <location>
        <begin position="325"/>
        <end position="347"/>
    </location>
</feature>
<feature type="transmembrane region" description="Helical" evidence="5">
    <location>
        <begin position="96"/>
        <end position="114"/>
    </location>
</feature>
<dbReference type="InterPro" id="IPR051788">
    <property type="entry name" value="MFS_Transporter"/>
</dbReference>
<dbReference type="PANTHER" id="PTHR23514:SF13">
    <property type="entry name" value="INNER MEMBRANE PROTEIN YBJJ"/>
    <property type="match status" value="1"/>
</dbReference>
<organism evidence="7 8">
    <name type="scientific">Rubellimicrobium roseum</name>
    <dbReference type="NCBI Taxonomy" id="687525"/>
    <lineage>
        <taxon>Bacteria</taxon>
        <taxon>Pseudomonadati</taxon>
        <taxon>Pseudomonadota</taxon>
        <taxon>Alphaproteobacteria</taxon>
        <taxon>Rhodobacterales</taxon>
        <taxon>Roseobacteraceae</taxon>
        <taxon>Rubellimicrobium</taxon>
    </lineage>
</organism>
<feature type="domain" description="Major facilitator superfamily (MFS) profile" evidence="6">
    <location>
        <begin position="199"/>
        <end position="384"/>
    </location>
</feature>
<accession>A0A5C4ND25</accession>
<feature type="transmembrane region" description="Helical" evidence="5">
    <location>
        <begin position="198"/>
        <end position="218"/>
    </location>
</feature>
<dbReference type="Pfam" id="PF07690">
    <property type="entry name" value="MFS_1"/>
    <property type="match status" value="1"/>
</dbReference>
<feature type="transmembrane region" description="Helical" evidence="5">
    <location>
        <begin position="353"/>
        <end position="375"/>
    </location>
</feature>
<dbReference type="SUPFAM" id="SSF103473">
    <property type="entry name" value="MFS general substrate transporter"/>
    <property type="match status" value="1"/>
</dbReference>
<feature type="transmembrane region" description="Helical" evidence="5">
    <location>
        <begin position="267"/>
        <end position="285"/>
    </location>
</feature>
<dbReference type="Proteomes" id="UP000305709">
    <property type="component" value="Unassembled WGS sequence"/>
</dbReference>
<proteinExistence type="predicted"/>
<dbReference type="InterPro" id="IPR011701">
    <property type="entry name" value="MFS"/>
</dbReference>
<dbReference type="InterPro" id="IPR020846">
    <property type="entry name" value="MFS_dom"/>
</dbReference>
<evidence type="ECO:0000313" key="8">
    <source>
        <dbReference type="Proteomes" id="UP000305709"/>
    </source>
</evidence>
<evidence type="ECO:0000256" key="4">
    <source>
        <dbReference type="ARBA" id="ARBA00023136"/>
    </source>
</evidence>
<dbReference type="Gene3D" id="1.20.1250.20">
    <property type="entry name" value="MFS general substrate transporter like domains"/>
    <property type="match status" value="2"/>
</dbReference>
<feature type="transmembrane region" description="Helical" evidence="5">
    <location>
        <begin position="44"/>
        <end position="63"/>
    </location>
</feature>
<keyword evidence="3 5" id="KW-1133">Transmembrane helix</keyword>
<feature type="transmembrane region" description="Helical" evidence="5">
    <location>
        <begin position="291"/>
        <end position="313"/>
    </location>
</feature>
<sequence length="384" mass="39283">MSILTAVRLSARPSAAFFSLGLFWGCWAAYVPVVKGGLGVSDGTFGLLLLGSACGLVSAMWIAPRTDRALGARAMQVLAACFALAWLLPTLAPSEAAFFAALVVVGLCSGLLDVTMNSRVSELEAQTGRSLMNGAHGMFSVGYTLGAVFAGFAREAGLPPVGALLCVAVVVVVGLVPRMRQEPHVVPHPEGGRGRYPLVPILLCGGVVLAAFMTEAATEAWSALHIERTLGGRAAEGALGPAMLGLTMSIGRFGGQVVAERLREVQVVVAASALAAAGALVAAWAPAPVVAYLGFGMFGLGVSVIGPMGLALVGKMVPAHFRTEAISRAAVMGFSGFFFAPVIMGLVSQAAGLRWAFTAMAVLVACAVPLALALARRPVVSQPA</sequence>
<dbReference type="PANTHER" id="PTHR23514">
    <property type="entry name" value="BYPASS OF STOP CODON PROTEIN 6"/>
    <property type="match status" value="1"/>
</dbReference>
<dbReference type="GO" id="GO:0022857">
    <property type="term" value="F:transmembrane transporter activity"/>
    <property type="evidence" value="ECO:0007669"/>
    <property type="project" value="InterPro"/>
</dbReference>
<dbReference type="OrthoDB" id="5526080at2"/>